<gene>
    <name evidence="3" type="ORF">C7C45_31175</name>
</gene>
<dbReference type="InterPro" id="IPR000835">
    <property type="entry name" value="HTH_MarR-typ"/>
</dbReference>
<evidence type="ECO:0000259" key="2">
    <source>
        <dbReference type="PROSITE" id="PS50995"/>
    </source>
</evidence>
<dbReference type="InterPro" id="IPR039422">
    <property type="entry name" value="MarR/SlyA-like"/>
</dbReference>
<dbReference type="PANTHER" id="PTHR33164:SF43">
    <property type="entry name" value="HTH-TYPE TRANSCRIPTIONAL REPRESSOR YETL"/>
    <property type="match status" value="1"/>
</dbReference>
<dbReference type="GO" id="GO:0003700">
    <property type="term" value="F:DNA-binding transcription factor activity"/>
    <property type="evidence" value="ECO:0007669"/>
    <property type="project" value="InterPro"/>
</dbReference>
<organism evidence="3 4">
    <name type="scientific">Micromonospora arborensis</name>
    <dbReference type="NCBI Taxonomy" id="2116518"/>
    <lineage>
        <taxon>Bacteria</taxon>
        <taxon>Bacillati</taxon>
        <taxon>Actinomycetota</taxon>
        <taxon>Actinomycetes</taxon>
        <taxon>Micromonosporales</taxon>
        <taxon>Micromonosporaceae</taxon>
        <taxon>Micromonospora</taxon>
    </lineage>
</organism>
<feature type="region of interest" description="Disordered" evidence="1">
    <location>
        <begin position="1"/>
        <end position="49"/>
    </location>
</feature>
<dbReference type="SMART" id="SM00347">
    <property type="entry name" value="HTH_MARR"/>
    <property type="match status" value="1"/>
</dbReference>
<dbReference type="Pfam" id="PF12802">
    <property type="entry name" value="MarR_2"/>
    <property type="match status" value="1"/>
</dbReference>
<dbReference type="EMBL" id="PYBV01000058">
    <property type="protein sequence ID" value="PYC63884.1"/>
    <property type="molecule type" value="Genomic_DNA"/>
</dbReference>
<name>A0A318NEQ8_9ACTN</name>
<dbReference type="PANTHER" id="PTHR33164">
    <property type="entry name" value="TRANSCRIPTIONAL REGULATOR, MARR FAMILY"/>
    <property type="match status" value="1"/>
</dbReference>
<reference evidence="3 4" key="1">
    <citation type="submission" date="2018-03" db="EMBL/GenBank/DDBJ databases">
        <title>Bioinformatic expansion and discovery of thiopeptide antibiotics.</title>
        <authorList>
            <person name="Schwalen C.J."/>
            <person name="Hudson G.A."/>
            <person name="Mitchell D.A."/>
        </authorList>
    </citation>
    <scope>NUCLEOTIDE SEQUENCE [LARGE SCALE GENOMIC DNA]</scope>
    <source>
        <strain evidence="3 4">NRRL 8041</strain>
    </source>
</reference>
<proteinExistence type="predicted"/>
<dbReference type="Proteomes" id="UP000248333">
    <property type="component" value="Unassembled WGS sequence"/>
</dbReference>
<evidence type="ECO:0000313" key="3">
    <source>
        <dbReference type="EMBL" id="PYC63884.1"/>
    </source>
</evidence>
<feature type="domain" description="HTH marR-type" evidence="2">
    <location>
        <begin position="49"/>
        <end position="181"/>
    </location>
</feature>
<comment type="caution">
    <text evidence="3">The sequence shown here is derived from an EMBL/GenBank/DDBJ whole genome shotgun (WGS) entry which is preliminary data.</text>
</comment>
<dbReference type="InterPro" id="IPR036390">
    <property type="entry name" value="WH_DNA-bd_sf"/>
</dbReference>
<dbReference type="OrthoDB" id="3177763at2"/>
<accession>A0A318NEQ8</accession>
<dbReference type="GO" id="GO:0006950">
    <property type="term" value="P:response to stress"/>
    <property type="evidence" value="ECO:0007669"/>
    <property type="project" value="TreeGrafter"/>
</dbReference>
<evidence type="ECO:0000256" key="1">
    <source>
        <dbReference type="SAM" id="MobiDB-lite"/>
    </source>
</evidence>
<keyword evidence="4" id="KW-1185">Reference proteome</keyword>
<evidence type="ECO:0000313" key="4">
    <source>
        <dbReference type="Proteomes" id="UP000248333"/>
    </source>
</evidence>
<dbReference type="SUPFAM" id="SSF46785">
    <property type="entry name" value="Winged helix' DNA-binding domain"/>
    <property type="match status" value="1"/>
</dbReference>
<dbReference type="PROSITE" id="PS50995">
    <property type="entry name" value="HTH_MARR_2"/>
    <property type="match status" value="1"/>
</dbReference>
<dbReference type="InterPro" id="IPR036388">
    <property type="entry name" value="WH-like_DNA-bd_sf"/>
</dbReference>
<sequence>MGRRRSPVRAPAHPDGNLARPLDRRRPTARTRAYEGGELPTTGSELPSEQRLGSLIKQAEQALITEKNRVLRPFGLTVPQYSALLMLAENPNISGARLARLGGVTAQAMNGVVALLDQRGLISRTTSPDHAKVLLLRLTPAGVALLRKADREAVAVERRLMGSFSDQDLAAFRKQLATAIEVLTAHADD</sequence>
<protein>
    <submittedName>
        <fullName evidence="3">MarR family transcriptional regulator</fullName>
    </submittedName>
</protein>
<dbReference type="AlphaFoldDB" id="A0A318NEQ8"/>
<dbReference type="Gene3D" id="1.10.10.10">
    <property type="entry name" value="Winged helix-like DNA-binding domain superfamily/Winged helix DNA-binding domain"/>
    <property type="match status" value="1"/>
</dbReference>